<name>A0ABY8IPQ2_9HYPH</name>
<organism evidence="1 2">
    <name type="scientific">Rhizobium rhododendri</name>
    <dbReference type="NCBI Taxonomy" id="2506430"/>
    <lineage>
        <taxon>Bacteria</taxon>
        <taxon>Pseudomonadati</taxon>
        <taxon>Pseudomonadota</taxon>
        <taxon>Alphaproteobacteria</taxon>
        <taxon>Hyphomicrobiales</taxon>
        <taxon>Rhizobiaceae</taxon>
        <taxon>Rhizobium/Agrobacterium group</taxon>
        <taxon>Rhizobium</taxon>
    </lineage>
</organism>
<geneLocation type="plasmid" evidence="1 2">
    <name>unnamed1</name>
</geneLocation>
<keyword evidence="2" id="KW-1185">Reference proteome</keyword>
<protein>
    <submittedName>
        <fullName evidence="1">Uncharacterized protein</fullName>
    </submittedName>
</protein>
<accession>A0ABY8IPQ2</accession>
<evidence type="ECO:0000313" key="2">
    <source>
        <dbReference type="Proteomes" id="UP000318939"/>
    </source>
</evidence>
<reference evidence="1 2" key="2">
    <citation type="journal article" date="2023" name="MicrobiologyOpen">
        <title>Genomics of the tumorigenes clade of the family Rhizobiaceae and description of Rhizobium rhododendri sp. nov.</title>
        <authorList>
            <person name="Kuzmanovic N."/>
            <person name="diCenzo G.C."/>
            <person name="Bunk B."/>
            <person name="Sproeer C."/>
            <person name="Fruehling A."/>
            <person name="Neumann-Schaal M."/>
            <person name="Overmann J."/>
            <person name="Smalla K."/>
        </authorList>
    </citation>
    <scope>NUCLEOTIDE SEQUENCE [LARGE SCALE GENOMIC DNA]</scope>
    <source>
        <strain evidence="2">rho-6.2</strain>
        <plasmid evidence="1 2">unnamed1</plasmid>
    </source>
</reference>
<evidence type="ECO:0000313" key="1">
    <source>
        <dbReference type="EMBL" id="WFS25114.1"/>
    </source>
</evidence>
<dbReference type="EMBL" id="CP117268">
    <property type="protein sequence ID" value="WFS25114.1"/>
    <property type="molecule type" value="Genomic_DNA"/>
</dbReference>
<gene>
    <name evidence="1" type="ORF">PR018_22830</name>
</gene>
<reference evidence="1 2" key="1">
    <citation type="journal article" date="2019" name="Phytopathology">
        <title>A Novel Group of Rhizobium tumorigenes-Like Agrobacteria Associated with Crown Gall Disease of Rhododendron and Blueberry.</title>
        <authorList>
            <person name="Kuzmanovic N."/>
            <person name="Behrens P."/>
            <person name="Idczak E."/>
            <person name="Wagner S."/>
            <person name="Gotz M."/>
            <person name="Sproer C."/>
            <person name="Bunk B."/>
            <person name="Overmann J."/>
            <person name="Smalla K."/>
        </authorList>
    </citation>
    <scope>NUCLEOTIDE SEQUENCE [LARGE SCALE GENOMIC DNA]</scope>
    <source>
        <strain evidence="2">rho-6.2</strain>
    </source>
</reference>
<sequence length="49" mass="5568">MDNTPLYLLGTIEALNWLFEPGCEVMITDMVTAEAIREPGEGWDQRRNA</sequence>
<keyword evidence="1" id="KW-0614">Plasmid</keyword>
<dbReference type="Proteomes" id="UP000318939">
    <property type="component" value="Plasmid unnamed1"/>
</dbReference>
<proteinExistence type="predicted"/>